<evidence type="ECO:0000313" key="2">
    <source>
        <dbReference type="Proteomes" id="UP000410984"/>
    </source>
</evidence>
<proteinExistence type="predicted"/>
<protein>
    <submittedName>
        <fullName evidence="1">Uncharacterized protein</fullName>
    </submittedName>
</protein>
<dbReference type="Proteomes" id="UP000410984">
    <property type="component" value="Unassembled WGS sequence"/>
</dbReference>
<evidence type="ECO:0000313" key="1">
    <source>
        <dbReference type="EMBL" id="VUD74629.1"/>
    </source>
</evidence>
<name>A0A509EMA7_9HYPH</name>
<accession>A0A509EMA7</accession>
<organism evidence="1 2">
    <name type="scientific">Methylobacterium symbioticum</name>
    <dbReference type="NCBI Taxonomy" id="2584084"/>
    <lineage>
        <taxon>Bacteria</taxon>
        <taxon>Pseudomonadati</taxon>
        <taxon>Pseudomonadota</taxon>
        <taxon>Alphaproteobacteria</taxon>
        <taxon>Hyphomicrobiales</taxon>
        <taxon>Methylobacteriaceae</taxon>
        <taxon>Methylobacterium</taxon>
    </lineage>
</organism>
<sequence length="177" mass="18849">MMDIATQSEVLLRSAGYETWTWPGGSVPVVCFENASVAGFLHVFGSGESLLADWRQVQQATLGRHAASLRSAGAKAWNVYALFLAGGAEPGLARQIERIEENFSMTRKIARGDLRTAADLRRTLLPLLPVLSAPVIGGADYRARLRSRLSDVPDAAVAAFLGAASASDVARILVDAP</sequence>
<dbReference type="EMBL" id="CABFPH010000140">
    <property type="protein sequence ID" value="VUD74629.1"/>
    <property type="molecule type" value="Genomic_DNA"/>
</dbReference>
<dbReference type="AlphaFoldDB" id="A0A509EMA7"/>
<gene>
    <name evidence="1" type="ORF">MET9862_05262</name>
</gene>
<keyword evidence="2" id="KW-1185">Reference proteome</keyword>
<reference evidence="1 2" key="1">
    <citation type="submission" date="2019-06" db="EMBL/GenBank/DDBJ databases">
        <authorList>
            <person name="Rodrigo-Torres L."/>
            <person name="Arahal R. D."/>
            <person name="Lucena T."/>
        </authorList>
    </citation>
    <scope>NUCLEOTIDE SEQUENCE [LARGE SCALE GENOMIC DNA]</scope>
    <source>
        <strain evidence="1 2">SB0023/3</strain>
    </source>
</reference>